<dbReference type="PANTHER" id="PTHR43116">
    <property type="entry name" value="PEPTIDE CHAIN RELEASE FACTOR 2"/>
    <property type="match status" value="1"/>
</dbReference>
<proteinExistence type="inferred from homology"/>
<accession>A0A7X2NHN0</accession>
<gene>
    <name evidence="6" type="primary">prfB</name>
    <name evidence="8" type="ORF">FYJ52_09595</name>
</gene>
<dbReference type="InterPro" id="IPR005139">
    <property type="entry name" value="PCRF"/>
</dbReference>
<keyword evidence="4 6" id="KW-0488">Methylation</keyword>
<dbReference type="GO" id="GO:0016149">
    <property type="term" value="F:translation release factor activity, codon specific"/>
    <property type="evidence" value="ECO:0007669"/>
    <property type="project" value="UniProtKB-UniRule"/>
</dbReference>
<comment type="caution">
    <text evidence="8">The sequence shown here is derived from an EMBL/GenBank/DDBJ whole genome shotgun (WGS) entry which is preliminary data.</text>
</comment>
<name>A0A7X2NHN0_9FIRM</name>
<dbReference type="Pfam" id="PF03462">
    <property type="entry name" value="PCRF"/>
    <property type="match status" value="1"/>
</dbReference>
<feature type="modified residue" description="N5-methylglutamine" evidence="6">
    <location>
        <position position="249"/>
    </location>
</feature>
<comment type="function">
    <text evidence="1 6">Peptide chain release factor 2 directs the termination of translation in response to the peptide chain termination codons UGA and UAA.</text>
</comment>
<dbReference type="Gene3D" id="3.30.70.1660">
    <property type="match status" value="1"/>
</dbReference>
<keyword evidence="6" id="KW-0963">Cytoplasm</keyword>
<dbReference type="InterPro" id="IPR004374">
    <property type="entry name" value="PrfB"/>
</dbReference>
<organism evidence="8 9">
    <name type="scientific">Pseudoramibacter porci</name>
    <dbReference type="NCBI Taxonomy" id="2606631"/>
    <lineage>
        <taxon>Bacteria</taxon>
        <taxon>Bacillati</taxon>
        <taxon>Bacillota</taxon>
        <taxon>Clostridia</taxon>
        <taxon>Eubacteriales</taxon>
        <taxon>Eubacteriaceae</taxon>
        <taxon>Pseudoramibacter</taxon>
    </lineage>
</organism>
<dbReference type="SUPFAM" id="SSF75620">
    <property type="entry name" value="Release factor"/>
    <property type="match status" value="1"/>
</dbReference>
<dbReference type="NCBIfam" id="TIGR00020">
    <property type="entry name" value="prfB"/>
    <property type="match status" value="1"/>
</dbReference>
<dbReference type="EMBL" id="VUMO01000019">
    <property type="protein sequence ID" value="MSS20646.1"/>
    <property type="molecule type" value="Genomic_DNA"/>
</dbReference>
<dbReference type="RefSeq" id="WP_154577012.1">
    <property type="nucleotide sequence ID" value="NZ_VUMO01000019.1"/>
</dbReference>
<evidence type="ECO:0000256" key="6">
    <source>
        <dbReference type="HAMAP-Rule" id="MF_00094"/>
    </source>
</evidence>
<evidence type="ECO:0000256" key="3">
    <source>
        <dbReference type="ARBA" id="ARBA00019192"/>
    </source>
</evidence>
<dbReference type="InterPro" id="IPR000352">
    <property type="entry name" value="Pep_chain_release_fac_I"/>
</dbReference>
<dbReference type="Proteomes" id="UP000461754">
    <property type="component" value="Unassembled WGS sequence"/>
</dbReference>
<evidence type="ECO:0000256" key="1">
    <source>
        <dbReference type="ARBA" id="ARBA00002613"/>
    </source>
</evidence>
<dbReference type="GO" id="GO:0005737">
    <property type="term" value="C:cytoplasm"/>
    <property type="evidence" value="ECO:0007669"/>
    <property type="project" value="UniProtKB-SubCell"/>
</dbReference>
<dbReference type="InterPro" id="IPR045853">
    <property type="entry name" value="Pep_chain_release_fac_I_sf"/>
</dbReference>
<dbReference type="PROSITE" id="PS00745">
    <property type="entry name" value="RF_PROK_I"/>
    <property type="match status" value="1"/>
</dbReference>
<dbReference type="PANTHER" id="PTHR43116:SF3">
    <property type="entry name" value="CLASS I PEPTIDE CHAIN RELEASE FACTOR"/>
    <property type="match status" value="1"/>
</dbReference>
<dbReference type="FunFam" id="3.30.160.20:FF:000010">
    <property type="entry name" value="Peptide chain release factor 2"/>
    <property type="match status" value="1"/>
</dbReference>
<comment type="PTM">
    <text evidence="6">Methylated by PrmC. Methylation increases the termination efficiency of RF2.</text>
</comment>
<dbReference type="Gene3D" id="1.20.58.410">
    <property type="entry name" value="Release factor"/>
    <property type="match status" value="1"/>
</dbReference>
<dbReference type="SMART" id="SM00937">
    <property type="entry name" value="PCRF"/>
    <property type="match status" value="1"/>
</dbReference>
<protein>
    <recommendedName>
        <fullName evidence="3 6">Peptide chain release factor 2</fullName>
        <shortName evidence="6">RF-2</shortName>
    </recommendedName>
</protein>
<keyword evidence="5 6" id="KW-0648">Protein biosynthesis</keyword>
<evidence type="ECO:0000256" key="2">
    <source>
        <dbReference type="ARBA" id="ARBA00010835"/>
    </source>
</evidence>
<comment type="subcellular location">
    <subcellularLocation>
        <location evidence="6">Cytoplasm</location>
    </subcellularLocation>
</comment>
<dbReference type="Pfam" id="PF00472">
    <property type="entry name" value="RF-1"/>
    <property type="match status" value="1"/>
</dbReference>
<dbReference type="AlphaFoldDB" id="A0A7X2NHN0"/>
<evidence type="ECO:0000256" key="5">
    <source>
        <dbReference type="ARBA" id="ARBA00022917"/>
    </source>
</evidence>
<evidence type="ECO:0000256" key="4">
    <source>
        <dbReference type="ARBA" id="ARBA00022481"/>
    </source>
</evidence>
<comment type="similarity">
    <text evidence="2 6">Belongs to the prokaryotic/mitochondrial release factor family.</text>
</comment>
<reference evidence="8 9" key="1">
    <citation type="submission" date="2019-08" db="EMBL/GenBank/DDBJ databases">
        <title>In-depth cultivation of the pig gut microbiome towards novel bacterial diversity and tailored functional studies.</title>
        <authorList>
            <person name="Wylensek D."/>
            <person name="Hitch T.C.A."/>
            <person name="Clavel T."/>
        </authorList>
    </citation>
    <scope>NUCLEOTIDE SEQUENCE [LARGE SCALE GENOMIC DNA]</scope>
    <source>
        <strain evidence="8 9">RF-744-FAT-4</strain>
    </source>
</reference>
<evidence type="ECO:0000259" key="7">
    <source>
        <dbReference type="PROSITE" id="PS00745"/>
    </source>
</evidence>
<feature type="domain" description="Prokaryotic-type class I peptide chain release factors" evidence="7">
    <location>
        <begin position="242"/>
        <end position="258"/>
    </location>
</feature>
<sequence length="367" mass="41550">MIDLYEARQNVNGMSSEMADLGKSLNLPELAARLEELEKQTTAPDFWNDQKTAQKVLKEETLLRSKQKRYNDVKGDLEDVEVMLELAEEGESDDELESMLTAFRKEFDAYKVEMLLSGEYDSNNAIISLHPGAGGTESHDWASMLFRMYVRWAENKGFKVKQLDYQPGDIAGIKSATLLIEGINAYGYLKTERGVHRLVRISPFDSSGRRHTSFASLDVTPQVDDSIDIEINPDDIRVDTYRSSGAGGQHVNKTSSAIRITHIPTGVVVQCQNERSQHQNKEVAMNMLKSKLLEIMEQEKKEKLEDVVGDYSQIAWGSQIRSYVFHPYTMVKDHRTGVEVGNIQSVMDGDLDQFMNAELRREAEENA</sequence>
<evidence type="ECO:0000313" key="9">
    <source>
        <dbReference type="Proteomes" id="UP000461754"/>
    </source>
</evidence>
<dbReference type="Gene3D" id="3.30.160.20">
    <property type="match status" value="1"/>
</dbReference>
<evidence type="ECO:0000313" key="8">
    <source>
        <dbReference type="EMBL" id="MSS20646.1"/>
    </source>
</evidence>
<keyword evidence="9" id="KW-1185">Reference proteome</keyword>
<dbReference type="HAMAP" id="MF_00094">
    <property type="entry name" value="Rel_fac_2"/>
    <property type="match status" value="1"/>
</dbReference>